<evidence type="ECO:0000313" key="1">
    <source>
        <dbReference type="EMBL" id="PON48048.1"/>
    </source>
</evidence>
<comment type="caution">
    <text evidence="1">The sequence shown here is derived from an EMBL/GenBank/DDBJ whole genome shotgun (WGS) entry which is preliminary data.</text>
</comment>
<evidence type="ECO:0000313" key="2">
    <source>
        <dbReference type="Proteomes" id="UP000237000"/>
    </source>
</evidence>
<protein>
    <submittedName>
        <fullName evidence="1">Uncharacterized protein</fullName>
    </submittedName>
</protein>
<dbReference type="AlphaFoldDB" id="A0A2P5BGV9"/>
<keyword evidence="2" id="KW-1185">Reference proteome</keyword>
<dbReference type="Proteomes" id="UP000237000">
    <property type="component" value="Unassembled WGS sequence"/>
</dbReference>
<proteinExistence type="predicted"/>
<sequence length="74" mass="8260">MTKRVRVWGPLWGKRIPAAAETEALNQRAKSAGSDIWLGSDPKLQISRASVYTRRYSIDPPGGLDHLGQERKTN</sequence>
<dbReference type="EMBL" id="JXTC01000523">
    <property type="protein sequence ID" value="PON48048.1"/>
    <property type="molecule type" value="Genomic_DNA"/>
</dbReference>
<accession>A0A2P5BGV9</accession>
<name>A0A2P5BGV9_TREOI</name>
<reference evidence="2" key="1">
    <citation type="submission" date="2016-06" db="EMBL/GenBank/DDBJ databases">
        <title>Parallel loss of symbiosis genes in relatives of nitrogen-fixing non-legume Parasponia.</title>
        <authorList>
            <person name="Van Velzen R."/>
            <person name="Holmer R."/>
            <person name="Bu F."/>
            <person name="Rutten L."/>
            <person name="Van Zeijl A."/>
            <person name="Liu W."/>
            <person name="Santuari L."/>
            <person name="Cao Q."/>
            <person name="Sharma T."/>
            <person name="Shen D."/>
            <person name="Roswanjaya Y."/>
            <person name="Wardhani T."/>
            <person name="Kalhor M.S."/>
            <person name="Jansen J."/>
            <person name="Van den Hoogen J."/>
            <person name="Gungor B."/>
            <person name="Hartog M."/>
            <person name="Hontelez J."/>
            <person name="Verver J."/>
            <person name="Yang W.-C."/>
            <person name="Schijlen E."/>
            <person name="Repin R."/>
            <person name="Schilthuizen M."/>
            <person name="Schranz E."/>
            <person name="Heidstra R."/>
            <person name="Miyata K."/>
            <person name="Fedorova E."/>
            <person name="Kohlen W."/>
            <person name="Bisseling T."/>
            <person name="Smit S."/>
            <person name="Geurts R."/>
        </authorList>
    </citation>
    <scope>NUCLEOTIDE SEQUENCE [LARGE SCALE GENOMIC DNA]</scope>
    <source>
        <strain evidence="2">cv. RG33-2</strain>
    </source>
</reference>
<gene>
    <name evidence="1" type="ORF">TorRG33x02_321330</name>
</gene>
<dbReference type="InParanoid" id="A0A2P5BGV9"/>
<organism evidence="1 2">
    <name type="scientific">Trema orientale</name>
    <name type="common">Charcoal tree</name>
    <name type="synonym">Celtis orientalis</name>
    <dbReference type="NCBI Taxonomy" id="63057"/>
    <lineage>
        <taxon>Eukaryota</taxon>
        <taxon>Viridiplantae</taxon>
        <taxon>Streptophyta</taxon>
        <taxon>Embryophyta</taxon>
        <taxon>Tracheophyta</taxon>
        <taxon>Spermatophyta</taxon>
        <taxon>Magnoliopsida</taxon>
        <taxon>eudicotyledons</taxon>
        <taxon>Gunneridae</taxon>
        <taxon>Pentapetalae</taxon>
        <taxon>rosids</taxon>
        <taxon>fabids</taxon>
        <taxon>Rosales</taxon>
        <taxon>Cannabaceae</taxon>
        <taxon>Trema</taxon>
    </lineage>
</organism>